<keyword evidence="3" id="KW-1185">Reference proteome</keyword>
<protein>
    <recommendedName>
        <fullName evidence="4">Extracellular protein</fullName>
    </recommendedName>
</protein>
<dbReference type="Proteomes" id="UP001314263">
    <property type="component" value="Unassembled WGS sequence"/>
</dbReference>
<sequence>MRSPVFFIVALAAGSFIAHATKDPDAFAQDLENNRASAIEANRLLGKVTPLFTGYGALNDAIPTPVLVNCHYGPSYLGPTDSSSSAAQYIQNISYIVGDGYQPVTVVQPKGTYNQSWAFGLTWTGSCLIVNQRPTCNFTFDAHSRASGTTQMTRVPTGGTVAFQSCGVWMDNNNVTSTTCFRDDSTTVVQLDTAFDEESISKIYFFTTFTDTDPGNAGTYTLQYPCQFDFNSVAIFNPAGNAAGLDPRITAVLPNADNGGFGAKGNGGNLGRRLMHA</sequence>
<keyword evidence="1" id="KW-0732">Signal</keyword>
<gene>
    <name evidence="2" type="ORF">CVIRNUC_010667</name>
</gene>
<evidence type="ECO:0008006" key="4">
    <source>
        <dbReference type="Google" id="ProtNLM"/>
    </source>
</evidence>
<dbReference type="EMBL" id="CAUYUE010000017">
    <property type="protein sequence ID" value="CAK0787447.1"/>
    <property type="molecule type" value="Genomic_DNA"/>
</dbReference>
<comment type="caution">
    <text evidence="2">The sequence shown here is derived from an EMBL/GenBank/DDBJ whole genome shotgun (WGS) entry which is preliminary data.</text>
</comment>
<organism evidence="2 3">
    <name type="scientific">Coccomyxa viridis</name>
    <dbReference type="NCBI Taxonomy" id="1274662"/>
    <lineage>
        <taxon>Eukaryota</taxon>
        <taxon>Viridiplantae</taxon>
        <taxon>Chlorophyta</taxon>
        <taxon>core chlorophytes</taxon>
        <taxon>Trebouxiophyceae</taxon>
        <taxon>Trebouxiophyceae incertae sedis</taxon>
        <taxon>Coccomyxaceae</taxon>
        <taxon>Coccomyxa</taxon>
    </lineage>
</organism>
<proteinExistence type="predicted"/>
<reference evidence="2 3" key="1">
    <citation type="submission" date="2023-10" db="EMBL/GenBank/DDBJ databases">
        <authorList>
            <person name="Maclean D."/>
            <person name="Macfadyen A."/>
        </authorList>
    </citation>
    <scope>NUCLEOTIDE SEQUENCE [LARGE SCALE GENOMIC DNA]</scope>
</reference>
<feature type="chain" id="PRO_5043348250" description="Extracellular protein" evidence="1">
    <location>
        <begin position="21"/>
        <end position="277"/>
    </location>
</feature>
<evidence type="ECO:0000313" key="3">
    <source>
        <dbReference type="Proteomes" id="UP001314263"/>
    </source>
</evidence>
<accession>A0AAV1IL78</accession>
<evidence type="ECO:0000313" key="2">
    <source>
        <dbReference type="EMBL" id="CAK0787447.1"/>
    </source>
</evidence>
<feature type="signal peptide" evidence="1">
    <location>
        <begin position="1"/>
        <end position="20"/>
    </location>
</feature>
<dbReference type="AlphaFoldDB" id="A0AAV1IL78"/>
<evidence type="ECO:0000256" key="1">
    <source>
        <dbReference type="SAM" id="SignalP"/>
    </source>
</evidence>
<name>A0AAV1IL78_9CHLO</name>